<keyword evidence="6" id="KW-0406">Ion transport</keyword>
<keyword evidence="6" id="KW-0813">Transport</keyword>
<evidence type="ECO:0000313" key="8">
    <source>
        <dbReference type="Proteomes" id="UP001163823"/>
    </source>
</evidence>
<reference evidence="7 8" key="1">
    <citation type="journal article" date="2023" name="Science">
        <title>Elucidation of the pathway for biosynthesis of saponin adjuvants from the soapbark tree.</title>
        <authorList>
            <person name="Reed J."/>
            <person name="Orme A."/>
            <person name="El-Demerdash A."/>
            <person name="Owen C."/>
            <person name="Martin L.B.B."/>
            <person name="Misra R.C."/>
            <person name="Kikuchi S."/>
            <person name="Rejzek M."/>
            <person name="Martin A.C."/>
            <person name="Harkess A."/>
            <person name="Leebens-Mack J."/>
            <person name="Louveau T."/>
            <person name="Stephenson M.J."/>
            <person name="Osbourn A."/>
        </authorList>
    </citation>
    <scope>NUCLEOTIDE SEQUENCE [LARGE SCALE GENOMIC DNA]</scope>
    <source>
        <strain evidence="7">S10</strain>
    </source>
</reference>
<comment type="caution">
    <text evidence="7">The sequence shown here is derived from an EMBL/GenBank/DDBJ whole genome shotgun (WGS) entry which is preliminary data.</text>
</comment>
<dbReference type="GO" id="GO:0005375">
    <property type="term" value="F:copper ion transmembrane transporter activity"/>
    <property type="evidence" value="ECO:0007669"/>
    <property type="project" value="UniProtKB-UniRule"/>
</dbReference>
<dbReference type="PANTHER" id="PTHR12483:SF24">
    <property type="entry name" value="COPPER TRANSPORTER 2-RELATED"/>
    <property type="match status" value="1"/>
</dbReference>
<name>A0AAD7QG03_QUISA</name>
<feature type="transmembrane region" description="Helical" evidence="6">
    <location>
        <begin position="112"/>
        <end position="133"/>
    </location>
</feature>
<organism evidence="7 8">
    <name type="scientific">Quillaja saponaria</name>
    <name type="common">Soap bark tree</name>
    <dbReference type="NCBI Taxonomy" id="32244"/>
    <lineage>
        <taxon>Eukaryota</taxon>
        <taxon>Viridiplantae</taxon>
        <taxon>Streptophyta</taxon>
        <taxon>Embryophyta</taxon>
        <taxon>Tracheophyta</taxon>
        <taxon>Spermatophyta</taxon>
        <taxon>Magnoliopsida</taxon>
        <taxon>eudicotyledons</taxon>
        <taxon>Gunneridae</taxon>
        <taxon>Pentapetalae</taxon>
        <taxon>rosids</taxon>
        <taxon>fabids</taxon>
        <taxon>Fabales</taxon>
        <taxon>Quillajaceae</taxon>
        <taxon>Quillaja</taxon>
    </lineage>
</organism>
<feature type="transmembrane region" description="Helical" evidence="6">
    <location>
        <begin position="79"/>
        <end position="100"/>
    </location>
</feature>
<accession>A0AAD7QG03</accession>
<proteinExistence type="inferred from homology"/>
<keyword evidence="3 6" id="KW-0187">Copper transport</keyword>
<gene>
    <name evidence="7" type="ORF">O6P43_000155</name>
</gene>
<evidence type="ECO:0000256" key="5">
    <source>
        <dbReference type="ARBA" id="ARBA00023136"/>
    </source>
</evidence>
<protein>
    <recommendedName>
        <fullName evidence="6">Copper transport protein</fullName>
    </recommendedName>
</protein>
<sequence>MGMIARGLVSEKYKQIYRVSENMNGMDGHMHDMNGTGMDGHMPDMNGTASPPMMMMHMTFFWGKNMEILFHNFPGVDNAGMYVLSLVFVFAVAFVVELLSHSRFIKPGSDNFAAGLIQTLVHAIRVGLSYLVMLAVMSFNGGVFLVAVAGHALGFLLFGRRVFKKPDALSDLP</sequence>
<comment type="subcellular location">
    <subcellularLocation>
        <location evidence="6">Membrane</location>
        <topology evidence="6">Multi-pass membrane protein</topology>
    </subcellularLocation>
</comment>
<keyword evidence="4 6" id="KW-1133">Transmembrane helix</keyword>
<dbReference type="KEGG" id="qsa:O6P43_000155"/>
<dbReference type="PANTHER" id="PTHR12483">
    <property type="entry name" value="SOLUTE CARRIER FAMILY 31 COPPER TRANSPORTERS"/>
    <property type="match status" value="1"/>
</dbReference>
<dbReference type="GO" id="GO:0005886">
    <property type="term" value="C:plasma membrane"/>
    <property type="evidence" value="ECO:0007669"/>
    <property type="project" value="TreeGrafter"/>
</dbReference>
<keyword evidence="6" id="KW-0186">Copper</keyword>
<evidence type="ECO:0000256" key="4">
    <source>
        <dbReference type="ARBA" id="ARBA00022989"/>
    </source>
</evidence>
<dbReference type="EMBL" id="JARAOO010000001">
    <property type="protein sequence ID" value="KAJ7980792.1"/>
    <property type="molecule type" value="Genomic_DNA"/>
</dbReference>
<feature type="transmembrane region" description="Helical" evidence="6">
    <location>
        <begin position="139"/>
        <end position="158"/>
    </location>
</feature>
<dbReference type="Pfam" id="PF04145">
    <property type="entry name" value="Ctr"/>
    <property type="match status" value="1"/>
</dbReference>
<evidence type="ECO:0000256" key="6">
    <source>
        <dbReference type="RuleBase" id="RU367022"/>
    </source>
</evidence>
<dbReference type="InterPro" id="IPR007274">
    <property type="entry name" value="Cop_transporter"/>
</dbReference>
<dbReference type="Proteomes" id="UP001163823">
    <property type="component" value="Chromosome 1"/>
</dbReference>
<keyword evidence="5 6" id="KW-0472">Membrane</keyword>
<comment type="similarity">
    <text evidence="1 6">Belongs to the copper transporter (Ctr) (TC 1.A.56) family. SLC31A subfamily.</text>
</comment>
<evidence type="ECO:0000256" key="3">
    <source>
        <dbReference type="ARBA" id="ARBA00022796"/>
    </source>
</evidence>
<evidence type="ECO:0000256" key="2">
    <source>
        <dbReference type="ARBA" id="ARBA00022692"/>
    </source>
</evidence>
<dbReference type="AlphaFoldDB" id="A0AAD7QG03"/>
<evidence type="ECO:0000313" key="7">
    <source>
        <dbReference type="EMBL" id="KAJ7980792.1"/>
    </source>
</evidence>
<evidence type="ECO:0000256" key="1">
    <source>
        <dbReference type="ARBA" id="ARBA00006921"/>
    </source>
</evidence>
<keyword evidence="2 6" id="KW-0812">Transmembrane</keyword>
<keyword evidence="8" id="KW-1185">Reference proteome</keyword>